<name>A0ABR7IEB6_9FIRM</name>
<comment type="pathway">
    <text evidence="1">Lipid metabolism; bile acid biosynthesis.</text>
</comment>
<dbReference type="SUPFAM" id="SSF56235">
    <property type="entry name" value="N-terminal nucleophile aminohydrolases (Ntn hydrolases)"/>
    <property type="match status" value="1"/>
</dbReference>
<organism evidence="11 12">
    <name type="scientific">Blautia difficilis</name>
    <dbReference type="NCBI Taxonomy" id="2763027"/>
    <lineage>
        <taxon>Bacteria</taxon>
        <taxon>Bacillati</taxon>
        <taxon>Bacillota</taxon>
        <taxon>Clostridia</taxon>
        <taxon>Lachnospirales</taxon>
        <taxon>Lachnospiraceae</taxon>
        <taxon>Blautia</taxon>
    </lineage>
</organism>
<dbReference type="EC" id="3.5.1.24" evidence="5"/>
<evidence type="ECO:0000256" key="2">
    <source>
        <dbReference type="ARBA" id="ARBA00006625"/>
    </source>
</evidence>
<comment type="catalytic activity">
    <reaction evidence="9">
        <text>taurodeoxycholate + H2O = deoxycholate + taurine</text>
        <dbReference type="Rhea" id="RHEA:47556"/>
        <dbReference type="ChEBI" id="CHEBI:15377"/>
        <dbReference type="ChEBI" id="CHEBI:23614"/>
        <dbReference type="ChEBI" id="CHEBI:36261"/>
        <dbReference type="ChEBI" id="CHEBI:507393"/>
    </reaction>
    <physiologicalReaction direction="left-to-right" evidence="9">
        <dbReference type="Rhea" id="RHEA:47557"/>
    </physiologicalReaction>
</comment>
<dbReference type="GO" id="GO:0016787">
    <property type="term" value="F:hydrolase activity"/>
    <property type="evidence" value="ECO:0007669"/>
    <property type="project" value="UniProtKB-KW"/>
</dbReference>
<comment type="catalytic activity">
    <reaction evidence="8">
        <text>cholate + taurine = taurocholate + H2O</text>
        <dbReference type="Rhea" id="RHEA:47108"/>
        <dbReference type="ChEBI" id="CHEBI:15377"/>
        <dbReference type="ChEBI" id="CHEBI:29747"/>
        <dbReference type="ChEBI" id="CHEBI:36257"/>
        <dbReference type="ChEBI" id="CHEBI:507393"/>
    </reaction>
    <physiologicalReaction direction="right-to-left" evidence="8">
        <dbReference type="Rhea" id="RHEA:47110"/>
    </physiologicalReaction>
</comment>
<evidence type="ECO:0000256" key="5">
    <source>
        <dbReference type="ARBA" id="ARBA00044769"/>
    </source>
</evidence>
<evidence type="ECO:0000313" key="11">
    <source>
        <dbReference type="EMBL" id="MBC5778365.1"/>
    </source>
</evidence>
<evidence type="ECO:0000259" key="10">
    <source>
        <dbReference type="Pfam" id="PF02275"/>
    </source>
</evidence>
<dbReference type="EMBL" id="JACOQG010000002">
    <property type="protein sequence ID" value="MBC5778365.1"/>
    <property type="molecule type" value="Genomic_DNA"/>
</dbReference>
<comment type="similarity">
    <text evidence="2">Belongs to the peptidase C59 family.</text>
</comment>
<evidence type="ECO:0000256" key="6">
    <source>
        <dbReference type="ARBA" id="ARBA00044804"/>
    </source>
</evidence>
<evidence type="ECO:0000313" key="12">
    <source>
        <dbReference type="Proteomes" id="UP000649826"/>
    </source>
</evidence>
<dbReference type="PANTHER" id="PTHR35527:SF2">
    <property type="entry name" value="HYDROLASE"/>
    <property type="match status" value="1"/>
</dbReference>
<dbReference type="InterPro" id="IPR047711">
    <property type="entry name" value="CBAH"/>
</dbReference>
<dbReference type="PANTHER" id="PTHR35527">
    <property type="entry name" value="CHOLOYLGLYCINE HYDROLASE"/>
    <property type="match status" value="1"/>
</dbReference>
<keyword evidence="3 11" id="KW-0378">Hydrolase</keyword>
<dbReference type="Pfam" id="PF02275">
    <property type="entry name" value="CBAH"/>
    <property type="match status" value="1"/>
</dbReference>
<evidence type="ECO:0000256" key="1">
    <source>
        <dbReference type="ARBA" id="ARBA00004860"/>
    </source>
</evidence>
<dbReference type="InterPro" id="IPR029055">
    <property type="entry name" value="Ntn_hydrolases_N"/>
</dbReference>
<keyword evidence="12" id="KW-1185">Reference proteome</keyword>
<dbReference type="Gene3D" id="3.60.60.10">
    <property type="entry name" value="Penicillin V Acylase, Chain A"/>
    <property type="match status" value="1"/>
</dbReference>
<dbReference type="RefSeq" id="WP_186994040.1">
    <property type="nucleotide sequence ID" value="NZ_JACOQG010000002.1"/>
</dbReference>
<feature type="domain" description="Choloylglycine hydrolase/NAAA C-terminal" evidence="10">
    <location>
        <begin position="2"/>
        <end position="312"/>
    </location>
</feature>
<evidence type="ECO:0000256" key="9">
    <source>
        <dbReference type="ARBA" id="ARBA00048897"/>
    </source>
</evidence>
<keyword evidence="4" id="KW-0443">Lipid metabolism</keyword>
<evidence type="ECO:0000256" key="7">
    <source>
        <dbReference type="ARBA" id="ARBA00044806"/>
    </source>
</evidence>
<accession>A0ABR7IEB6</accession>
<sequence length="325" mass="36653">MCTAATYKTKDFYFGRTLDYEFSYGDQVTVTPRNFPFYFRHVGDLTNHYAIIGMAHVADNYPLYYDAVNEKGLGMAGLNFVGNASYSEVQTEGDNIAQFEFIPWILSQCSSVTEVREKLDHINIVNTPFSEQFPLAQLHWMIADEKEAITVESMSDGLHVYDNPVGVLTNNPPFPQQMFQLNNYMHLSPKQPVNTFGSNLPLNAYSRGMGALGLPGDLSSASRFVRVAFTKANAFSGESEEESVSQFFHILGSVDQQRGCCEVSDGKYEITLYTSCCNAARGVYYYNTYENHQISGVDMHMENLDSNKLVCYPLIQGEQIKFQNR</sequence>
<dbReference type="InterPro" id="IPR052193">
    <property type="entry name" value="Peptidase_C59"/>
</dbReference>
<dbReference type="NCBIfam" id="NF038245">
    <property type="entry name" value="bile_salt_hydro"/>
    <property type="match status" value="1"/>
</dbReference>
<comment type="caution">
    <text evidence="11">The sequence shown here is derived from an EMBL/GenBank/DDBJ whole genome shotgun (WGS) entry which is preliminary data.</text>
</comment>
<evidence type="ECO:0000256" key="4">
    <source>
        <dbReference type="ARBA" id="ARBA00023098"/>
    </source>
</evidence>
<reference evidence="11 12" key="1">
    <citation type="submission" date="2020-08" db="EMBL/GenBank/DDBJ databases">
        <title>Genome public.</title>
        <authorList>
            <person name="Liu C."/>
            <person name="Sun Q."/>
        </authorList>
    </citation>
    <scope>NUCLEOTIDE SEQUENCE [LARGE SCALE GENOMIC DNA]</scope>
    <source>
        <strain evidence="11 12">M29</strain>
    </source>
</reference>
<dbReference type="InterPro" id="IPR029132">
    <property type="entry name" value="CBAH/NAAA_C"/>
</dbReference>
<protein>
    <recommendedName>
        <fullName evidence="5">choloylglycine hydrolase</fullName>
        <ecNumber evidence="5">3.5.1.24</ecNumber>
    </recommendedName>
    <alternativeName>
        <fullName evidence="6">Bile salt hydrolase</fullName>
    </alternativeName>
    <alternativeName>
        <fullName evidence="7">Choloylglycine hydrolase</fullName>
    </alternativeName>
</protein>
<proteinExistence type="inferred from homology"/>
<gene>
    <name evidence="11" type="ORF">H8Z82_01545</name>
</gene>
<evidence type="ECO:0000256" key="8">
    <source>
        <dbReference type="ARBA" id="ARBA00047285"/>
    </source>
</evidence>
<dbReference type="Proteomes" id="UP000649826">
    <property type="component" value="Unassembled WGS sequence"/>
</dbReference>
<evidence type="ECO:0000256" key="3">
    <source>
        <dbReference type="ARBA" id="ARBA00022801"/>
    </source>
</evidence>
<dbReference type="CDD" id="cd00542">
    <property type="entry name" value="Ntn_PVA"/>
    <property type="match status" value="1"/>
</dbReference>